<dbReference type="PANTHER" id="PTHR43244">
    <property type="match status" value="1"/>
</dbReference>
<evidence type="ECO:0000313" key="4">
    <source>
        <dbReference type="Proteomes" id="UP000093928"/>
    </source>
</evidence>
<dbReference type="PANTHER" id="PTHR43244:SF1">
    <property type="entry name" value="5,10-METHYLENETETRAHYDROMETHANOPTERIN REDUCTASE"/>
    <property type="match status" value="1"/>
</dbReference>
<dbReference type="Proteomes" id="UP000093928">
    <property type="component" value="Unassembled WGS sequence"/>
</dbReference>
<dbReference type="AlphaFoldDB" id="A0A1A3NSJ1"/>
<dbReference type="SUPFAM" id="SSF51679">
    <property type="entry name" value="Bacterial luciferase-like"/>
    <property type="match status" value="1"/>
</dbReference>
<proteinExistence type="predicted"/>
<dbReference type="RefSeq" id="WP_065145115.1">
    <property type="nucleotide sequence ID" value="NZ_LZLS01000156.1"/>
</dbReference>
<gene>
    <name evidence="3" type="ORF">A5634_03135</name>
</gene>
<protein>
    <recommendedName>
        <fullName evidence="2">Luciferase-like domain-containing protein</fullName>
    </recommendedName>
</protein>
<evidence type="ECO:0000259" key="2">
    <source>
        <dbReference type="Pfam" id="PF00296"/>
    </source>
</evidence>
<reference evidence="3 4" key="1">
    <citation type="submission" date="2016-06" db="EMBL/GenBank/DDBJ databases">
        <authorList>
            <person name="Kjaerup R.B."/>
            <person name="Dalgaard T.S."/>
            <person name="Juul-Madsen H.R."/>
        </authorList>
    </citation>
    <scope>NUCLEOTIDE SEQUENCE [LARGE SCALE GENOMIC DNA]</scope>
    <source>
        <strain evidence="3 4">1165133.8</strain>
    </source>
</reference>
<dbReference type="Pfam" id="PF00296">
    <property type="entry name" value="Bac_luciferase"/>
    <property type="match status" value="1"/>
</dbReference>
<sequence length="251" mass="26494">MVKVDVLYSAATHPWPTLRENVLRAEAEGFGTAWIFDHLSGTTLSGTRMLECFTLAGALAGVTSSIGIGTLVVNAANRPAGVTVAAAASVQEISDGRFVFGLGAGAAPGSDWSREHELVGIALSESMRVRHQRLIDVLDLCDAQWDPDRDAKWTGFPLPVPRPPVLLGVNSVALATIAGQRCDALNVRLEHPRIAELFAAARAARAQSARAGSPLVLNAWTAMTDASLDPGGWAQQRIGELDGDGLILVAR</sequence>
<comment type="caution">
    <text evidence="3">The sequence shown here is derived from an EMBL/GenBank/DDBJ whole genome shotgun (WGS) entry which is preliminary data.</text>
</comment>
<feature type="domain" description="Luciferase-like" evidence="2">
    <location>
        <begin position="9"/>
        <end position="211"/>
    </location>
</feature>
<evidence type="ECO:0000256" key="1">
    <source>
        <dbReference type="ARBA" id="ARBA00023002"/>
    </source>
</evidence>
<dbReference type="InterPro" id="IPR011251">
    <property type="entry name" value="Luciferase-like_dom"/>
</dbReference>
<organism evidence="3 4">
    <name type="scientific">Mycobacterium asiaticum</name>
    <dbReference type="NCBI Taxonomy" id="1790"/>
    <lineage>
        <taxon>Bacteria</taxon>
        <taxon>Bacillati</taxon>
        <taxon>Actinomycetota</taxon>
        <taxon>Actinomycetes</taxon>
        <taxon>Mycobacteriales</taxon>
        <taxon>Mycobacteriaceae</taxon>
        <taxon>Mycobacterium</taxon>
    </lineage>
</organism>
<evidence type="ECO:0000313" key="3">
    <source>
        <dbReference type="EMBL" id="OBK24345.1"/>
    </source>
</evidence>
<accession>A0A1A3NSJ1</accession>
<dbReference type="EMBL" id="LZLS01000156">
    <property type="protein sequence ID" value="OBK24345.1"/>
    <property type="molecule type" value="Genomic_DNA"/>
</dbReference>
<dbReference type="GO" id="GO:0016705">
    <property type="term" value="F:oxidoreductase activity, acting on paired donors, with incorporation or reduction of molecular oxygen"/>
    <property type="evidence" value="ECO:0007669"/>
    <property type="project" value="InterPro"/>
</dbReference>
<keyword evidence="1" id="KW-0560">Oxidoreductase</keyword>
<name>A0A1A3NSJ1_MYCAS</name>
<dbReference type="InterPro" id="IPR050564">
    <property type="entry name" value="F420-G6PD/mer"/>
</dbReference>
<dbReference type="Gene3D" id="3.20.20.30">
    <property type="entry name" value="Luciferase-like domain"/>
    <property type="match status" value="1"/>
</dbReference>
<dbReference type="InterPro" id="IPR036661">
    <property type="entry name" value="Luciferase-like_sf"/>
</dbReference>